<dbReference type="PROSITE" id="PS00028">
    <property type="entry name" value="ZINC_FINGER_C2H2_1"/>
    <property type="match status" value="2"/>
</dbReference>
<accession>A0A9P6LCU7</accession>
<protein>
    <recommendedName>
        <fullName evidence="6">C2H2-type domain-containing protein</fullName>
    </recommendedName>
</protein>
<evidence type="ECO:0000259" key="6">
    <source>
        <dbReference type="PROSITE" id="PS50157"/>
    </source>
</evidence>
<dbReference type="Proteomes" id="UP000736335">
    <property type="component" value="Unassembled WGS sequence"/>
</dbReference>
<dbReference type="GO" id="GO:0005667">
    <property type="term" value="C:transcription regulator complex"/>
    <property type="evidence" value="ECO:0007669"/>
    <property type="project" value="TreeGrafter"/>
</dbReference>
<dbReference type="FunFam" id="3.30.160.60:FF:002343">
    <property type="entry name" value="Zinc finger protein 33A"/>
    <property type="match status" value="1"/>
</dbReference>
<reference evidence="7" key="1">
    <citation type="journal article" date="2020" name="Nat. Commun.">
        <title>Large-scale genome sequencing of mycorrhizal fungi provides insights into the early evolution of symbiotic traits.</title>
        <authorList>
            <person name="Miyauchi S."/>
            <person name="Kiss E."/>
            <person name="Kuo A."/>
            <person name="Drula E."/>
            <person name="Kohler A."/>
            <person name="Sanchez-Garcia M."/>
            <person name="Morin E."/>
            <person name="Andreopoulos B."/>
            <person name="Barry K.W."/>
            <person name="Bonito G."/>
            <person name="Buee M."/>
            <person name="Carver A."/>
            <person name="Chen C."/>
            <person name="Cichocki N."/>
            <person name="Clum A."/>
            <person name="Culley D."/>
            <person name="Crous P.W."/>
            <person name="Fauchery L."/>
            <person name="Girlanda M."/>
            <person name="Hayes R.D."/>
            <person name="Keri Z."/>
            <person name="LaButti K."/>
            <person name="Lipzen A."/>
            <person name="Lombard V."/>
            <person name="Magnuson J."/>
            <person name="Maillard F."/>
            <person name="Murat C."/>
            <person name="Nolan M."/>
            <person name="Ohm R.A."/>
            <person name="Pangilinan J."/>
            <person name="Pereira M.F."/>
            <person name="Perotto S."/>
            <person name="Peter M."/>
            <person name="Pfister S."/>
            <person name="Riley R."/>
            <person name="Sitrit Y."/>
            <person name="Stielow J.B."/>
            <person name="Szollosi G."/>
            <person name="Zifcakova L."/>
            <person name="Stursova M."/>
            <person name="Spatafora J.W."/>
            <person name="Tedersoo L."/>
            <person name="Vaario L.M."/>
            <person name="Yamada A."/>
            <person name="Yan M."/>
            <person name="Wang P."/>
            <person name="Xu J."/>
            <person name="Bruns T."/>
            <person name="Baldrian P."/>
            <person name="Vilgalys R."/>
            <person name="Dunand C."/>
            <person name="Henrissat B."/>
            <person name="Grigoriev I.V."/>
            <person name="Hibbett D."/>
            <person name="Nagy L.G."/>
            <person name="Martin F.M."/>
        </authorList>
    </citation>
    <scope>NUCLEOTIDE SEQUENCE</scope>
    <source>
        <strain evidence="7">UH-Tt-Lm1</strain>
    </source>
</reference>
<keyword evidence="8" id="KW-1185">Reference proteome</keyword>
<dbReference type="PANTHER" id="PTHR14003">
    <property type="entry name" value="TRANSCRIPTIONAL REPRESSOR PROTEIN YY"/>
    <property type="match status" value="1"/>
</dbReference>
<name>A0A9P6LCU7_9AGAM</name>
<dbReference type="GO" id="GO:0000981">
    <property type="term" value="F:DNA-binding transcription factor activity, RNA polymerase II-specific"/>
    <property type="evidence" value="ECO:0007669"/>
    <property type="project" value="TreeGrafter"/>
</dbReference>
<keyword evidence="2" id="KW-0677">Repeat</keyword>
<evidence type="ECO:0000256" key="5">
    <source>
        <dbReference type="PROSITE-ProRule" id="PRU00042"/>
    </source>
</evidence>
<dbReference type="GO" id="GO:0031519">
    <property type="term" value="C:PcG protein complex"/>
    <property type="evidence" value="ECO:0007669"/>
    <property type="project" value="TreeGrafter"/>
</dbReference>
<evidence type="ECO:0000256" key="2">
    <source>
        <dbReference type="ARBA" id="ARBA00022737"/>
    </source>
</evidence>
<dbReference type="GO" id="GO:0000978">
    <property type="term" value="F:RNA polymerase II cis-regulatory region sequence-specific DNA binding"/>
    <property type="evidence" value="ECO:0007669"/>
    <property type="project" value="TreeGrafter"/>
</dbReference>
<dbReference type="GO" id="GO:0000785">
    <property type="term" value="C:chromatin"/>
    <property type="evidence" value="ECO:0007669"/>
    <property type="project" value="TreeGrafter"/>
</dbReference>
<reference evidence="7" key="2">
    <citation type="submission" date="2020-11" db="EMBL/GenBank/DDBJ databases">
        <authorList>
            <consortium name="DOE Joint Genome Institute"/>
            <person name="Kuo A."/>
            <person name="Miyauchi S."/>
            <person name="Kiss E."/>
            <person name="Drula E."/>
            <person name="Kohler A."/>
            <person name="Sanchez-Garcia M."/>
            <person name="Andreopoulos B."/>
            <person name="Barry K.W."/>
            <person name="Bonito G."/>
            <person name="Buee M."/>
            <person name="Carver A."/>
            <person name="Chen C."/>
            <person name="Cichocki N."/>
            <person name="Clum A."/>
            <person name="Culley D."/>
            <person name="Crous P.W."/>
            <person name="Fauchery L."/>
            <person name="Girlanda M."/>
            <person name="Hayes R."/>
            <person name="Keri Z."/>
            <person name="Labutti K."/>
            <person name="Lipzen A."/>
            <person name="Lombard V."/>
            <person name="Magnuson J."/>
            <person name="Maillard F."/>
            <person name="Morin E."/>
            <person name="Murat C."/>
            <person name="Nolan M."/>
            <person name="Ohm R."/>
            <person name="Pangilinan J."/>
            <person name="Pereira M."/>
            <person name="Perotto S."/>
            <person name="Peter M."/>
            <person name="Riley R."/>
            <person name="Sitrit Y."/>
            <person name="Stielow B."/>
            <person name="Szollosi G."/>
            <person name="Zifcakova L."/>
            <person name="Stursova M."/>
            <person name="Spatafora J.W."/>
            <person name="Tedersoo L."/>
            <person name="Vaario L.-M."/>
            <person name="Yamada A."/>
            <person name="Yan M."/>
            <person name="Wang P."/>
            <person name="Xu J."/>
            <person name="Bruns T."/>
            <person name="Baldrian P."/>
            <person name="Vilgalys R."/>
            <person name="Henrissat B."/>
            <person name="Grigoriev I.V."/>
            <person name="Hibbett D."/>
            <person name="Nagy L.G."/>
            <person name="Martin F.M."/>
        </authorList>
    </citation>
    <scope>NUCLEOTIDE SEQUENCE</scope>
    <source>
        <strain evidence="7">UH-Tt-Lm1</strain>
    </source>
</reference>
<gene>
    <name evidence="7" type="ORF">BJ322DRAFT_983679</name>
</gene>
<evidence type="ECO:0000256" key="3">
    <source>
        <dbReference type="ARBA" id="ARBA00022771"/>
    </source>
</evidence>
<dbReference type="GO" id="GO:0008270">
    <property type="term" value="F:zinc ion binding"/>
    <property type="evidence" value="ECO:0007669"/>
    <property type="project" value="UniProtKB-KW"/>
</dbReference>
<dbReference type="Gene3D" id="3.30.160.60">
    <property type="entry name" value="Classic Zinc Finger"/>
    <property type="match status" value="2"/>
</dbReference>
<feature type="domain" description="C2H2-type" evidence="6">
    <location>
        <begin position="31"/>
        <end position="55"/>
    </location>
</feature>
<dbReference type="SMART" id="SM00355">
    <property type="entry name" value="ZnF_C2H2"/>
    <property type="match status" value="2"/>
</dbReference>
<dbReference type="OrthoDB" id="6077919at2759"/>
<dbReference type="PROSITE" id="PS50157">
    <property type="entry name" value="ZINC_FINGER_C2H2_2"/>
    <property type="match status" value="2"/>
</dbReference>
<comment type="caution">
    <text evidence="7">The sequence shown here is derived from an EMBL/GenBank/DDBJ whole genome shotgun (WGS) entry which is preliminary data.</text>
</comment>
<evidence type="ECO:0000313" key="8">
    <source>
        <dbReference type="Proteomes" id="UP000736335"/>
    </source>
</evidence>
<feature type="domain" description="C2H2-type" evidence="6">
    <location>
        <begin position="3"/>
        <end position="30"/>
    </location>
</feature>
<dbReference type="PANTHER" id="PTHR14003:SF19">
    <property type="entry name" value="YY2 TRANSCRIPTION FACTOR"/>
    <property type="match status" value="1"/>
</dbReference>
<keyword evidence="1" id="KW-0479">Metal-binding</keyword>
<evidence type="ECO:0000313" key="7">
    <source>
        <dbReference type="EMBL" id="KAF9793064.1"/>
    </source>
</evidence>
<dbReference type="AlphaFoldDB" id="A0A9P6LCU7"/>
<dbReference type="EMBL" id="WIUZ02000001">
    <property type="protein sequence ID" value="KAF9793064.1"/>
    <property type="molecule type" value="Genomic_DNA"/>
</dbReference>
<dbReference type="Pfam" id="PF00096">
    <property type="entry name" value="zf-C2H2"/>
    <property type="match status" value="2"/>
</dbReference>
<evidence type="ECO:0000256" key="1">
    <source>
        <dbReference type="ARBA" id="ARBA00022723"/>
    </source>
</evidence>
<keyword evidence="4" id="KW-0862">Zinc</keyword>
<dbReference type="SUPFAM" id="SSF57667">
    <property type="entry name" value="beta-beta-alpha zinc fingers"/>
    <property type="match status" value="1"/>
</dbReference>
<feature type="non-terminal residue" evidence="7">
    <location>
        <position position="1"/>
    </location>
</feature>
<keyword evidence="3 5" id="KW-0863">Zinc-finger</keyword>
<organism evidence="7 8">
    <name type="scientific">Thelephora terrestris</name>
    <dbReference type="NCBI Taxonomy" id="56493"/>
    <lineage>
        <taxon>Eukaryota</taxon>
        <taxon>Fungi</taxon>
        <taxon>Dikarya</taxon>
        <taxon>Basidiomycota</taxon>
        <taxon>Agaricomycotina</taxon>
        <taxon>Agaricomycetes</taxon>
        <taxon>Thelephorales</taxon>
        <taxon>Thelephoraceae</taxon>
        <taxon>Thelephora</taxon>
    </lineage>
</organism>
<sequence>KKHQCPYCKKLFHRPVSLGVHINTHTGDKPYTCPFPNCSRQFNVNSNMRRHYRTH</sequence>
<evidence type="ECO:0000256" key="4">
    <source>
        <dbReference type="ARBA" id="ARBA00022833"/>
    </source>
</evidence>
<feature type="non-terminal residue" evidence="7">
    <location>
        <position position="55"/>
    </location>
</feature>
<proteinExistence type="predicted"/>
<dbReference type="InterPro" id="IPR013087">
    <property type="entry name" value="Znf_C2H2_type"/>
</dbReference>
<dbReference type="InterPro" id="IPR036236">
    <property type="entry name" value="Znf_C2H2_sf"/>
</dbReference>